<evidence type="ECO:0000256" key="2">
    <source>
        <dbReference type="ARBA" id="ARBA00007375"/>
    </source>
</evidence>
<feature type="transmembrane region" description="Helical" evidence="6">
    <location>
        <begin position="142"/>
        <end position="161"/>
    </location>
</feature>
<protein>
    <recommendedName>
        <fullName evidence="9">Lysoplasmalogenase</fullName>
    </recommendedName>
</protein>
<evidence type="ECO:0000256" key="4">
    <source>
        <dbReference type="ARBA" id="ARBA00022989"/>
    </source>
</evidence>
<gene>
    <name evidence="7" type="ORF">VTAP4600_B0831</name>
</gene>
<dbReference type="PANTHER" id="PTHR31885:SF6">
    <property type="entry name" value="GH04784P"/>
    <property type="match status" value="1"/>
</dbReference>
<evidence type="ECO:0000256" key="6">
    <source>
        <dbReference type="SAM" id="Phobius"/>
    </source>
</evidence>
<feature type="transmembrane region" description="Helical" evidence="6">
    <location>
        <begin position="61"/>
        <end position="79"/>
    </location>
</feature>
<dbReference type="PANTHER" id="PTHR31885">
    <property type="entry name" value="GH04784P"/>
    <property type="match status" value="1"/>
</dbReference>
<name>A0A2N8ZKM8_9VIBR</name>
<keyword evidence="8" id="KW-1185">Reference proteome</keyword>
<dbReference type="InterPro" id="IPR012506">
    <property type="entry name" value="TMEM86B-like"/>
</dbReference>
<feature type="transmembrane region" description="Helical" evidence="6">
    <location>
        <begin position="167"/>
        <end position="187"/>
    </location>
</feature>
<dbReference type="GO" id="GO:0016787">
    <property type="term" value="F:hydrolase activity"/>
    <property type="evidence" value="ECO:0007669"/>
    <property type="project" value="TreeGrafter"/>
</dbReference>
<sequence length="218" mass="24452">MMMTWMNNALLLAIVISGALHISAISHAPNWRYYLFKPIPIVLMMVAIFLNSAPDVGLTRYAWLIVSGLVMSAIGDVFLMQPRDKFIPGLVAFLMAHLFYSGAFWMLVEGDMVWWLPAVLFSAGIMIVLILLPYLNAMLIPVTVYMLVIIQMAWAAGELYLTVPSMMSIVAFSGALIFLVSDLTLAFHRFKQPSQVKQVFLMVTYYLAQLGITYSVLL</sequence>
<feature type="transmembrane region" description="Helical" evidence="6">
    <location>
        <begin position="114"/>
        <end position="135"/>
    </location>
</feature>
<evidence type="ECO:0000256" key="1">
    <source>
        <dbReference type="ARBA" id="ARBA00004141"/>
    </source>
</evidence>
<dbReference type="KEGG" id="vta:B0831"/>
<dbReference type="EMBL" id="LT960612">
    <property type="protein sequence ID" value="SON52442.1"/>
    <property type="molecule type" value="Genomic_DNA"/>
</dbReference>
<evidence type="ECO:0000313" key="8">
    <source>
        <dbReference type="Proteomes" id="UP000235828"/>
    </source>
</evidence>
<evidence type="ECO:0000313" key="7">
    <source>
        <dbReference type="EMBL" id="SON52442.1"/>
    </source>
</evidence>
<feature type="transmembrane region" description="Helical" evidence="6">
    <location>
        <begin position="199"/>
        <end position="217"/>
    </location>
</feature>
<comment type="subcellular location">
    <subcellularLocation>
        <location evidence="1">Membrane</location>
        <topology evidence="1">Multi-pass membrane protein</topology>
    </subcellularLocation>
</comment>
<dbReference type="Pfam" id="PF07947">
    <property type="entry name" value="YhhN"/>
    <property type="match status" value="1"/>
</dbReference>
<proteinExistence type="inferred from homology"/>
<evidence type="ECO:0000256" key="3">
    <source>
        <dbReference type="ARBA" id="ARBA00022692"/>
    </source>
</evidence>
<evidence type="ECO:0008006" key="9">
    <source>
        <dbReference type="Google" id="ProtNLM"/>
    </source>
</evidence>
<keyword evidence="3 6" id="KW-0812">Transmembrane</keyword>
<dbReference type="AlphaFoldDB" id="A0A2N8ZKM8"/>
<evidence type="ECO:0000256" key="5">
    <source>
        <dbReference type="ARBA" id="ARBA00023136"/>
    </source>
</evidence>
<dbReference type="Proteomes" id="UP000235828">
    <property type="component" value="Chromosome B"/>
</dbReference>
<keyword evidence="5 6" id="KW-0472">Membrane</keyword>
<accession>A0A2N8ZKM8</accession>
<keyword evidence="4 6" id="KW-1133">Transmembrane helix</keyword>
<feature type="transmembrane region" description="Helical" evidence="6">
    <location>
        <begin position="86"/>
        <end position="108"/>
    </location>
</feature>
<comment type="similarity">
    <text evidence="2">Belongs to the TMEM86 family.</text>
</comment>
<reference evidence="7 8" key="1">
    <citation type="submission" date="2017-10" db="EMBL/GenBank/DDBJ databases">
        <authorList>
            <person name="Banno H."/>
            <person name="Chua N.-H."/>
        </authorList>
    </citation>
    <scope>NUCLEOTIDE SEQUENCE [LARGE SCALE GENOMIC DNA]</scope>
    <source>
        <strain evidence="7">Vibrio tapetis CECT4600</strain>
    </source>
</reference>
<organism evidence="7 8">
    <name type="scientific">Vibrio tapetis subsp. tapetis</name>
    <dbReference type="NCBI Taxonomy" id="1671868"/>
    <lineage>
        <taxon>Bacteria</taxon>
        <taxon>Pseudomonadati</taxon>
        <taxon>Pseudomonadota</taxon>
        <taxon>Gammaproteobacteria</taxon>
        <taxon>Vibrionales</taxon>
        <taxon>Vibrionaceae</taxon>
        <taxon>Vibrio</taxon>
    </lineage>
</organism>
<dbReference type="GO" id="GO:0016020">
    <property type="term" value="C:membrane"/>
    <property type="evidence" value="ECO:0007669"/>
    <property type="project" value="UniProtKB-SubCell"/>
</dbReference>